<sequence length="416" mass="46082">MFRFLCLLLSLTAPLLSAAQPTFVANYDESKVGSYPLPDPLMPPNGARITSAKAWEASRGYWLNQFAAHVYGQTPTRPVRLRFQPGEVVPSALGGKATRKQVAIYFADYPALPPINVLIYVPNNARKAAPAFLNLNFCGNHCISTEADLPLSDRWVASTADNHRATEKSRGAQARRWPLDTIVARGYAIVTAYYGDIEPDHPAGWKTGIRSVLGDTTRTDNWGAIGAWAWGMSRILDYLQTDPTIDAKRVIAMGHSRIGKAALWAAAQDKRFVAAISNEAGEGGASLARRTYGETVGRLNYAFPHWFARQYRSYNENVPALPVDQHILLSLIATRPLYVASAEEDRWSDPRGEFLSAKATEPVYGLYRKTGLGPAEYPAVNTSVGKNVRYHVRTGPHDVQPFDWWQYLNFADALVK</sequence>
<feature type="chain" id="PRO_5029493954" evidence="4">
    <location>
        <begin position="19"/>
        <end position="416"/>
    </location>
</feature>
<accession>A0A7J5TZ00</accession>
<organism evidence="6 7">
    <name type="scientific">Rudanella paleaurantiibacter</name>
    <dbReference type="NCBI Taxonomy" id="2614655"/>
    <lineage>
        <taxon>Bacteria</taxon>
        <taxon>Pseudomonadati</taxon>
        <taxon>Bacteroidota</taxon>
        <taxon>Cytophagia</taxon>
        <taxon>Cytophagales</taxon>
        <taxon>Cytophagaceae</taxon>
        <taxon>Rudanella</taxon>
    </lineage>
</organism>
<dbReference type="Pfam" id="PF22244">
    <property type="entry name" value="GCE_fung"/>
    <property type="match status" value="1"/>
</dbReference>
<keyword evidence="7" id="KW-1185">Reference proteome</keyword>
<evidence type="ECO:0000256" key="2">
    <source>
        <dbReference type="ARBA" id="ARBA00022729"/>
    </source>
</evidence>
<keyword evidence="1" id="KW-0719">Serine esterase</keyword>
<protein>
    <submittedName>
        <fullName evidence="6">Acetylxylan esterase</fullName>
    </submittedName>
</protein>
<name>A0A7J5TZ00_9BACT</name>
<feature type="domain" description="4-O-methyl-glucuronoyl methylesterase-like" evidence="5">
    <location>
        <begin position="220"/>
        <end position="364"/>
    </location>
</feature>
<gene>
    <name evidence="6" type="ORF">F5984_14460</name>
</gene>
<comment type="caution">
    <text evidence="6">The sequence shown here is derived from an EMBL/GenBank/DDBJ whole genome shotgun (WGS) entry which is preliminary data.</text>
</comment>
<feature type="signal peptide" evidence="4">
    <location>
        <begin position="1"/>
        <end position="18"/>
    </location>
</feature>
<dbReference type="RefSeq" id="WP_152124946.1">
    <property type="nucleotide sequence ID" value="NZ_WELI01000005.1"/>
</dbReference>
<evidence type="ECO:0000313" key="7">
    <source>
        <dbReference type="Proteomes" id="UP000488299"/>
    </source>
</evidence>
<dbReference type="EMBL" id="WELI01000005">
    <property type="protein sequence ID" value="KAB7730356.1"/>
    <property type="molecule type" value="Genomic_DNA"/>
</dbReference>
<dbReference type="InterPro" id="IPR029058">
    <property type="entry name" value="AB_hydrolase_fold"/>
</dbReference>
<dbReference type="InterPro" id="IPR054579">
    <property type="entry name" value="GCE-like_dom"/>
</dbReference>
<dbReference type="Gene3D" id="3.40.50.1820">
    <property type="entry name" value="alpha/beta hydrolase"/>
    <property type="match status" value="1"/>
</dbReference>
<evidence type="ECO:0000256" key="3">
    <source>
        <dbReference type="ARBA" id="ARBA00022801"/>
    </source>
</evidence>
<keyword evidence="2 4" id="KW-0732">Signal</keyword>
<evidence type="ECO:0000256" key="4">
    <source>
        <dbReference type="SAM" id="SignalP"/>
    </source>
</evidence>
<evidence type="ECO:0000256" key="1">
    <source>
        <dbReference type="ARBA" id="ARBA00022487"/>
    </source>
</evidence>
<dbReference type="GO" id="GO:0052689">
    <property type="term" value="F:carboxylic ester hydrolase activity"/>
    <property type="evidence" value="ECO:0007669"/>
    <property type="project" value="UniProtKB-KW"/>
</dbReference>
<keyword evidence="3" id="KW-0378">Hydrolase</keyword>
<dbReference type="AlphaFoldDB" id="A0A7J5TZ00"/>
<proteinExistence type="predicted"/>
<dbReference type="SUPFAM" id="SSF53474">
    <property type="entry name" value="alpha/beta-Hydrolases"/>
    <property type="match status" value="1"/>
</dbReference>
<reference evidence="6 7" key="1">
    <citation type="submission" date="2019-10" db="EMBL/GenBank/DDBJ databases">
        <title>Rudanella paleaurantiibacter sp. nov., isolated from sludge.</title>
        <authorList>
            <person name="Xu S.Q."/>
        </authorList>
    </citation>
    <scope>NUCLEOTIDE SEQUENCE [LARGE SCALE GENOMIC DNA]</scope>
    <source>
        <strain evidence="6 7">HX-22-17</strain>
    </source>
</reference>
<evidence type="ECO:0000313" key="6">
    <source>
        <dbReference type="EMBL" id="KAB7730356.1"/>
    </source>
</evidence>
<evidence type="ECO:0000259" key="5">
    <source>
        <dbReference type="Pfam" id="PF22244"/>
    </source>
</evidence>
<dbReference type="Proteomes" id="UP000488299">
    <property type="component" value="Unassembled WGS sequence"/>
</dbReference>